<organism evidence="2 3">
    <name type="scientific">Streptomyces thioluteus</name>
    <dbReference type="NCBI Taxonomy" id="66431"/>
    <lineage>
        <taxon>Bacteria</taxon>
        <taxon>Bacillati</taxon>
        <taxon>Actinomycetota</taxon>
        <taxon>Actinomycetes</taxon>
        <taxon>Kitasatosporales</taxon>
        <taxon>Streptomycetaceae</taxon>
        <taxon>Streptomyces</taxon>
    </lineage>
</organism>
<proteinExistence type="predicted"/>
<evidence type="ECO:0000313" key="3">
    <source>
        <dbReference type="Proteomes" id="UP001501102"/>
    </source>
</evidence>
<keyword evidence="3" id="KW-1185">Reference proteome</keyword>
<reference evidence="2 3" key="1">
    <citation type="journal article" date="2019" name="Int. J. Syst. Evol. Microbiol.">
        <title>The Global Catalogue of Microorganisms (GCM) 10K type strain sequencing project: providing services to taxonomists for standard genome sequencing and annotation.</title>
        <authorList>
            <consortium name="The Broad Institute Genomics Platform"/>
            <consortium name="The Broad Institute Genome Sequencing Center for Infectious Disease"/>
            <person name="Wu L."/>
            <person name="Ma J."/>
        </authorList>
    </citation>
    <scope>NUCLEOTIDE SEQUENCE [LARGE SCALE GENOMIC DNA]</scope>
    <source>
        <strain evidence="2 3">JCM 4087</strain>
    </source>
</reference>
<feature type="region of interest" description="Disordered" evidence="1">
    <location>
        <begin position="1"/>
        <end position="74"/>
    </location>
</feature>
<feature type="compositionally biased region" description="Low complexity" evidence="1">
    <location>
        <begin position="7"/>
        <end position="52"/>
    </location>
</feature>
<evidence type="ECO:0000256" key="1">
    <source>
        <dbReference type="SAM" id="MobiDB-lite"/>
    </source>
</evidence>
<sequence>MPDRPRGAPAPSSSAAPSPSRSPSSSSSPPSASPSSPSSSSSSPSPDAPGSAVGVTVTADRDRYSGPCPAPEQRAPAFHALLTVDRVPARVVYRWVTGSGRVTDGGLAHGLARRVADGERAARGDRPPGR</sequence>
<accession>A0ABN3WAR1</accession>
<evidence type="ECO:0000313" key="2">
    <source>
        <dbReference type="EMBL" id="GAA2908471.1"/>
    </source>
</evidence>
<dbReference type="Proteomes" id="UP001501102">
    <property type="component" value="Unassembled WGS sequence"/>
</dbReference>
<name>A0ABN3WAR1_STRTU</name>
<gene>
    <name evidence="2" type="ORF">GCM10020221_00740</name>
</gene>
<protein>
    <submittedName>
        <fullName evidence="2">Uncharacterized protein</fullName>
    </submittedName>
</protein>
<comment type="caution">
    <text evidence="2">The sequence shown here is derived from an EMBL/GenBank/DDBJ whole genome shotgun (WGS) entry which is preliminary data.</text>
</comment>
<dbReference type="EMBL" id="BAAAXZ010000002">
    <property type="protein sequence ID" value="GAA2908471.1"/>
    <property type="molecule type" value="Genomic_DNA"/>
</dbReference>